<evidence type="ECO:0000256" key="10">
    <source>
        <dbReference type="SAM" id="MobiDB-lite"/>
    </source>
</evidence>
<evidence type="ECO:0000313" key="14">
    <source>
        <dbReference type="Proteomes" id="UP000738126"/>
    </source>
</evidence>
<evidence type="ECO:0000256" key="5">
    <source>
        <dbReference type="ARBA" id="ARBA00022840"/>
    </source>
</evidence>
<evidence type="ECO:0000256" key="6">
    <source>
        <dbReference type="ARBA" id="ARBA00022884"/>
    </source>
</evidence>
<evidence type="ECO:0000313" key="13">
    <source>
        <dbReference type="EMBL" id="MBK1726398.1"/>
    </source>
</evidence>
<evidence type="ECO:0000256" key="1">
    <source>
        <dbReference type="ARBA" id="ARBA00022555"/>
    </source>
</evidence>
<keyword evidence="9" id="KW-0963">Cytoplasm</keyword>
<evidence type="ECO:0000256" key="8">
    <source>
        <dbReference type="ARBA" id="ARBA00051542"/>
    </source>
</evidence>
<evidence type="ECO:0000256" key="7">
    <source>
        <dbReference type="ARBA" id="ARBA00023157"/>
    </source>
</evidence>
<dbReference type="Pfam" id="PF20258">
    <property type="entry name" value="tRNA_Me_trans_C"/>
    <property type="match status" value="1"/>
</dbReference>
<dbReference type="InterPro" id="IPR014729">
    <property type="entry name" value="Rossmann-like_a/b/a_fold"/>
</dbReference>
<keyword evidence="3 9" id="KW-0819">tRNA processing</keyword>
<dbReference type="HAMAP" id="MF_00144">
    <property type="entry name" value="tRNA_thiouridyl_MnmA"/>
    <property type="match status" value="1"/>
</dbReference>
<gene>
    <name evidence="9" type="primary">mnmA</name>
    <name evidence="13" type="ORF">CKO13_05045</name>
</gene>
<dbReference type="NCBIfam" id="NF001138">
    <property type="entry name" value="PRK00143.1"/>
    <property type="match status" value="1"/>
</dbReference>
<feature type="region of interest" description="Interaction with target base in tRNA" evidence="9">
    <location>
        <begin position="96"/>
        <end position="98"/>
    </location>
</feature>
<dbReference type="NCBIfam" id="TIGR00420">
    <property type="entry name" value="trmU"/>
    <property type="match status" value="1"/>
</dbReference>
<name>A0ABS1E4H8_9GAMM</name>
<comment type="similarity">
    <text evidence="9">Belongs to the MnmA/TRMU family.</text>
</comment>
<dbReference type="EC" id="2.8.1.13" evidence="9"/>
<keyword evidence="6 9" id="KW-0694">RNA-binding</keyword>
<evidence type="ECO:0000256" key="3">
    <source>
        <dbReference type="ARBA" id="ARBA00022694"/>
    </source>
</evidence>
<proteinExistence type="inferred from homology"/>
<protein>
    <recommendedName>
        <fullName evidence="9">tRNA-specific 2-thiouridylase MnmA</fullName>
        <ecNumber evidence="9">2.8.1.13</ecNumber>
    </recommendedName>
</protein>
<keyword evidence="5 9" id="KW-0067">ATP-binding</keyword>
<evidence type="ECO:0000256" key="9">
    <source>
        <dbReference type="HAMAP-Rule" id="MF_00144"/>
    </source>
</evidence>
<keyword evidence="4 9" id="KW-0547">Nucleotide-binding</keyword>
<evidence type="ECO:0000259" key="12">
    <source>
        <dbReference type="Pfam" id="PF20259"/>
    </source>
</evidence>
<dbReference type="InterPro" id="IPR046884">
    <property type="entry name" value="MnmA-like_central"/>
</dbReference>
<dbReference type="InterPro" id="IPR023382">
    <property type="entry name" value="MnmA-like_central_sf"/>
</dbReference>
<feature type="binding site" evidence="9">
    <location>
        <position position="36"/>
    </location>
    <ligand>
        <name>ATP</name>
        <dbReference type="ChEBI" id="CHEBI:30616"/>
    </ligand>
</feature>
<dbReference type="Pfam" id="PF20259">
    <property type="entry name" value="tRNA_Me_trans_M"/>
    <property type="match status" value="1"/>
</dbReference>
<dbReference type="Gene3D" id="3.40.50.620">
    <property type="entry name" value="HUPs"/>
    <property type="match status" value="1"/>
</dbReference>
<feature type="binding site" evidence="9">
    <location>
        <position position="126"/>
    </location>
    <ligand>
        <name>ATP</name>
        <dbReference type="ChEBI" id="CHEBI:30616"/>
    </ligand>
</feature>
<feature type="region of interest" description="Disordered" evidence="10">
    <location>
        <begin position="365"/>
        <end position="384"/>
    </location>
</feature>
<accession>A0ABS1E4H8</accession>
<dbReference type="SUPFAM" id="SSF52402">
    <property type="entry name" value="Adenine nucleotide alpha hydrolases-like"/>
    <property type="match status" value="1"/>
</dbReference>
<dbReference type="Gene3D" id="2.40.30.10">
    <property type="entry name" value="Translation factors"/>
    <property type="match status" value="1"/>
</dbReference>
<comment type="function">
    <text evidence="9">Catalyzes the 2-thiolation of uridine at the wobble position (U34) of tRNA, leading to the formation of s(2)U34.</text>
</comment>
<feature type="binding site" evidence="9">
    <location>
        <begin position="10"/>
        <end position="17"/>
    </location>
    <ligand>
        <name>ATP</name>
        <dbReference type="ChEBI" id="CHEBI:30616"/>
    </ligand>
</feature>
<dbReference type="CDD" id="cd01998">
    <property type="entry name" value="MnmA_TRMU-like"/>
    <property type="match status" value="1"/>
</dbReference>
<evidence type="ECO:0000256" key="4">
    <source>
        <dbReference type="ARBA" id="ARBA00022741"/>
    </source>
</evidence>
<comment type="caution">
    <text evidence="9">Lacks conserved residue(s) required for the propagation of feature annotation.</text>
</comment>
<sequence length="384" mass="41172">MSPPERTVVGLSGGVDSAVAALRLLRAGHAVEGLFMKNWEDDDTLSYCAAEADLASAEAVAAHLGIRLHRVNFAAAYRERVFAAALEELRAGRTPNPDILCNRYVKFDLFLRHAREQLGADAVATGHYARLERAPEGRAPRLLRGRDPGKDQSYFLAAVAPEALARARFPLGELTKDAVRREALEAGLPNHGRPDSTGICFIGERDFAQFLQRYIAPSPGPILTEEGRELGRHQGLAFYTLGQRRGLGIGGGHGAAGPWYVAAKDHERNALIVVPGHDHPSLLSACAATGAFHWLAPPPPEGARLHAQVRYRQRPQPGRLEHRSGGGVAFRFDTPQRATTPGQYLVLYDGAHCLGGGAIAATAPPGRSGAPGAARNNEQSVEAL</sequence>
<dbReference type="InterPro" id="IPR004506">
    <property type="entry name" value="MnmA-like"/>
</dbReference>
<dbReference type="Proteomes" id="UP000738126">
    <property type="component" value="Unassembled WGS sequence"/>
</dbReference>
<keyword evidence="2 9" id="KW-0808">Transferase</keyword>
<evidence type="ECO:0000259" key="11">
    <source>
        <dbReference type="Pfam" id="PF20258"/>
    </source>
</evidence>
<reference evidence="13 14" key="1">
    <citation type="journal article" date="2020" name="Microorganisms">
        <title>Osmotic Adaptation and Compatible Solute Biosynthesis of Phototrophic Bacteria as Revealed from Genome Analyses.</title>
        <authorList>
            <person name="Imhoff J.F."/>
            <person name="Rahn T."/>
            <person name="Kunzel S."/>
            <person name="Keller A."/>
            <person name="Neulinger S.C."/>
        </authorList>
    </citation>
    <scope>NUCLEOTIDE SEQUENCE [LARGE SCALE GENOMIC DNA]</scope>
    <source>
        <strain evidence="13 14">DSM 15116</strain>
    </source>
</reference>
<dbReference type="PANTHER" id="PTHR11933">
    <property type="entry name" value="TRNA 5-METHYLAMINOMETHYL-2-THIOURIDYLATE -METHYLTRANSFERASE"/>
    <property type="match status" value="1"/>
</dbReference>
<dbReference type="EMBL" id="NRSH01000040">
    <property type="protein sequence ID" value="MBK1726398.1"/>
    <property type="molecule type" value="Genomic_DNA"/>
</dbReference>
<dbReference type="InterPro" id="IPR046885">
    <property type="entry name" value="MnmA-like_C"/>
</dbReference>
<feature type="compositionally biased region" description="Low complexity" evidence="10">
    <location>
        <begin position="365"/>
        <end position="374"/>
    </location>
</feature>
<feature type="active site" description="Cysteine persulfide intermediate" evidence="9">
    <location>
        <position position="200"/>
    </location>
</feature>
<keyword evidence="14" id="KW-1185">Reference proteome</keyword>
<comment type="caution">
    <text evidence="13">The sequence shown here is derived from an EMBL/GenBank/DDBJ whole genome shotgun (WGS) entry which is preliminary data.</text>
</comment>
<feature type="site" description="Interaction with tRNA" evidence="9">
    <location>
        <position position="343"/>
    </location>
</feature>
<feature type="region of interest" description="Interaction with tRNA" evidence="9">
    <location>
        <begin position="150"/>
        <end position="152"/>
    </location>
</feature>
<feature type="domain" description="tRNA-specific 2-thiouridylase MnmA-like C-terminal" evidence="11">
    <location>
        <begin position="289"/>
        <end position="359"/>
    </location>
</feature>
<evidence type="ECO:0000256" key="2">
    <source>
        <dbReference type="ARBA" id="ARBA00022679"/>
    </source>
</evidence>
<dbReference type="Gene3D" id="2.30.30.280">
    <property type="entry name" value="Adenine nucleotide alpha hydrolases-like domains"/>
    <property type="match status" value="1"/>
</dbReference>
<feature type="site" description="Interaction with tRNA" evidence="9">
    <location>
        <position position="127"/>
    </location>
</feature>
<dbReference type="PANTHER" id="PTHR11933:SF5">
    <property type="entry name" value="MITOCHONDRIAL TRNA-SPECIFIC 2-THIOURIDYLASE 1"/>
    <property type="match status" value="1"/>
</dbReference>
<feature type="domain" description="tRNA-specific 2-thiouridylase MnmA-like central" evidence="12">
    <location>
        <begin position="209"/>
        <end position="274"/>
    </location>
</feature>
<dbReference type="Pfam" id="PF03054">
    <property type="entry name" value="tRNA_Me_trans"/>
    <property type="match status" value="1"/>
</dbReference>
<comment type="catalytic activity">
    <reaction evidence="8 9">
        <text>S-sulfanyl-L-cysteinyl-[protein] + uridine(34) in tRNA + AH2 + ATP = 2-thiouridine(34) in tRNA + L-cysteinyl-[protein] + A + AMP + diphosphate + H(+)</text>
        <dbReference type="Rhea" id="RHEA:47032"/>
        <dbReference type="Rhea" id="RHEA-COMP:10131"/>
        <dbReference type="Rhea" id="RHEA-COMP:11726"/>
        <dbReference type="Rhea" id="RHEA-COMP:11727"/>
        <dbReference type="Rhea" id="RHEA-COMP:11728"/>
        <dbReference type="ChEBI" id="CHEBI:13193"/>
        <dbReference type="ChEBI" id="CHEBI:15378"/>
        <dbReference type="ChEBI" id="CHEBI:17499"/>
        <dbReference type="ChEBI" id="CHEBI:29950"/>
        <dbReference type="ChEBI" id="CHEBI:30616"/>
        <dbReference type="ChEBI" id="CHEBI:33019"/>
        <dbReference type="ChEBI" id="CHEBI:61963"/>
        <dbReference type="ChEBI" id="CHEBI:65315"/>
        <dbReference type="ChEBI" id="CHEBI:87170"/>
        <dbReference type="ChEBI" id="CHEBI:456215"/>
        <dbReference type="EC" id="2.8.1.13"/>
    </reaction>
</comment>
<feature type="region of interest" description="Interaction with tRNA" evidence="9">
    <location>
        <begin position="310"/>
        <end position="311"/>
    </location>
</feature>
<feature type="active site" description="Nucleophile" evidence="9">
    <location>
        <position position="101"/>
    </location>
</feature>
<keyword evidence="7" id="KW-1015">Disulfide bond</keyword>
<comment type="subcellular location">
    <subcellularLocation>
        <location evidence="9">Cytoplasm</location>
    </subcellularLocation>
</comment>
<dbReference type="RefSeq" id="WP_200257520.1">
    <property type="nucleotide sequence ID" value="NZ_NRSH01000040.1"/>
</dbReference>
<keyword evidence="1 9" id="KW-0820">tRNA-binding</keyword>
<organism evidence="13 14">
    <name type="scientific">Halorhodospira neutriphila</name>
    <dbReference type="NCBI Taxonomy" id="168379"/>
    <lineage>
        <taxon>Bacteria</taxon>
        <taxon>Pseudomonadati</taxon>
        <taxon>Pseudomonadota</taxon>
        <taxon>Gammaproteobacteria</taxon>
        <taxon>Chromatiales</taxon>
        <taxon>Ectothiorhodospiraceae</taxon>
        <taxon>Halorhodospira</taxon>
    </lineage>
</organism>